<keyword evidence="5 9" id="KW-0808">Transferase</keyword>
<dbReference type="GO" id="GO:0005886">
    <property type="term" value="C:plasma membrane"/>
    <property type="evidence" value="ECO:0007669"/>
    <property type="project" value="UniProtKB-SubCell"/>
</dbReference>
<dbReference type="EC" id="2.5.1.74" evidence="9"/>
<dbReference type="EMBL" id="JBHSXN010000002">
    <property type="protein sequence ID" value="MFC6953426.1"/>
    <property type="molecule type" value="Genomic_DNA"/>
</dbReference>
<feature type="transmembrane region" description="Helical" evidence="9">
    <location>
        <begin position="121"/>
        <end position="138"/>
    </location>
</feature>
<comment type="similarity">
    <text evidence="9">Belongs to the MenA family. Type 1 subfamily.</text>
</comment>
<name>A0ABD5VHM6_9EURY</name>
<evidence type="ECO:0000256" key="7">
    <source>
        <dbReference type="ARBA" id="ARBA00022989"/>
    </source>
</evidence>
<feature type="transmembrane region" description="Helical" evidence="9">
    <location>
        <begin position="188"/>
        <end position="212"/>
    </location>
</feature>
<dbReference type="PANTHER" id="PTHR13929">
    <property type="entry name" value="1,4-DIHYDROXY-2-NAPHTHOATE OCTAPRENYLTRANSFERASE"/>
    <property type="match status" value="1"/>
</dbReference>
<keyword evidence="4" id="KW-0997">Cell inner membrane</keyword>
<evidence type="ECO:0000313" key="11">
    <source>
        <dbReference type="Proteomes" id="UP001596395"/>
    </source>
</evidence>
<dbReference type="NCBIfam" id="TIGR00751">
    <property type="entry name" value="menA"/>
    <property type="match status" value="1"/>
</dbReference>
<evidence type="ECO:0000256" key="4">
    <source>
        <dbReference type="ARBA" id="ARBA00022519"/>
    </source>
</evidence>
<evidence type="ECO:0000256" key="3">
    <source>
        <dbReference type="ARBA" id="ARBA00022475"/>
    </source>
</evidence>
<dbReference type="PANTHER" id="PTHR13929:SF0">
    <property type="entry name" value="UBIA PRENYLTRANSFERASE DOMAIN-CONTAINING PROTEIN 1"/>
    <property type="match status" value="1"/>
</dbReference>
<keyword evidence="7 9" id="KW-1133">Transmembrane helix</keyword>
<keyword evidence="8 9" id="KW-0472">Membrane</keyword>
<keyword evidence="6 9" id="KW-0812">Transmembrane</keyword>
<dbReference type="HAMAP" id="MF_01937">
    <property type="entry name" value="MenA_1"/>
    <property type="match status" value="1"/>
</dbReference>
<dbReference type="AlphaFoldDB" id="A0ABD5VHM6"/>
<sequence length="330" mass="33415">MSTEAVSRRKAWVMAARPQTLPAAAAPVLVGSAVAAWAGVFEALPAIAAFVGAALIQVGTNFANDYYDAVQGADTADREGFTRVTAGGLIEPAEVKRAMILTFALAIVSGTYLVYVGGVPILVVGLVSVVCGVAYTGGPYPLGYNGLGDLFVFVFFGLVAVTGTYYVQAAAAAVDYGPLAVGLAPMDALWLAVVASLPVAAISTNILVVNNVRDKEEDAQTGKTTLAVAFGYGFARTEFVALLALAYATPLYLWLGADLAVTVLAPVLSLPLAGMVARTVLTETGGAALNPALERVGQLLALYAVLFALGLAAASGNVLGAGALAAAGVA</sequence>
<feature type="transmembrane region" description="Helical" evidence="9">
    <location>
        <begin position="21"/>
        <end position="40"/>
    </location>
</feature>
<evidence type="ECO:0000256" key="2">
    <source>
        <dbReference type="ARBA" id="ARBA00022428"/>
    </source>
</evidence>
<comment type="pathway">
    <text evidence="9">Quinol/quinone metabolism; menaquinone biosynthesis; menaquinol from 1,4-dihydroxy-2-naphthoate: step 1/2.</text>
</comment>
<reference evidence="10 11" key="1">
    <citation type="journal article" date="2019" name="Int. J. Syst. Evol. Microbiol.">
        <title>The Global Catalogue of Microorganisms (GCM) 10K type strain sequencing project: providing services to taxonomists for standard genome sequencing and annotation.</title>
        <authorList>
            <consortium name="The Broad Institute Genomics Platform"/>
            <consortium name="The Broad Institute Genome Sequencing Center for Infectious Disease"/>
            <person name="Wu L."/>
            <person name="Ma J."/>
        </authorList>
    </citation>
    <scope>NUCLEOTIDE SEQUENCE [LARGE SCALE GENOMIC DNA]</scope>
    <source>
        <strain evidence="10 11">GX26</strain>
    </source>
</reference>
<dbReference type="PIRSF" id="PIRSF005355">
    <property type="entry name" value="UBIAD1"/>
    <property type="match status" value="1"/>
</dbReference>
<dbReference type="GO" id="GO:0009234">
    <property type="term" value="P:menaquinone biosynthetic process"/>
    <property type="evidence" value="ECO:0007669"/>
    <property type="project" value="UniProtKB-UniRule"/>
</dbReference>
<keyword evidence="3 9" id="KW-1003">Cell membrane</keyword>
<feature type="transmembrane region" description="Helical" evidence="9">
    <location>
        <begin position="302"/>
        <end position="327"/>
    </location>
</feature>
<comment type="subcellular location">
    <subcellularLocation>
        <location evidence="1 9">Cell membrane</location>
        <topology evidence="1 9">Multi-pass membrane protein</topology>
    </subcellularLocation>
</comment>
<evidence type="ECO:0000256" key="1">
    <source>
        <dbReference type="ARBA" id="ARBA00004651"/>
    </source>
</evidence>
<evidence type="ECO:0000313" key="10">
    <source>
        <dbReference type="EMBL" id="MFC6953426.1"/>
    </source>
</evidence>
<protein>
    <recommendedName>
        <fullName evidence="9">1,4-dihydroxy-2-naphthoate octaprenyltransferase</fullName>
        <shortName evidence="9">DHNA-octaprenyltransferase</shortName>
        <ecNumber evidence="9">2.5.1.74</ecNumber>
    </recommendedName>
</protein>
<comment type="function">
    <text evidence="9">Conversion of 1,4-dihydroxy-2-naphthoate (DHNA) to demethylmenaquinone (DMK).</text>
</comment>
<feature type="transmembrane region" description="Helical" evidence="9">
    <location>
        <begin position="46"/>
        <end position="63"/>
    </location>
</feature>
<evidence type="ECO:0000256" key="8">
    <source>
        <dbReference type="ARBA" id="ARBA00023136"/>
    </source>
</evidence>
<comment type="catalytic activity">
    <reaction evidence="9">
        <text>an all-trans-polyprenyl diphosphate + 1,4-dihydroxy-2-naphthoate + H(+) = a 2-demethylmenaquinol + CO2 + diphosphate</text>
        <dbReference type="Rhea" id="RHEA:26478"/>
        <dbReference type="Rhea" id="RHEA-COMP:9563"/>
        <dbReference type="Rhea" id="RHEA-COMP:9564"/>
        <dbReference type="ChEBI" id="CHEBI:11173"/>
        <dbReference type="ChEBI" id="CHEBI:15378"/>
        <dbReference type="ChEBI" id="CHEBI:16526"/>
        <dbReference type="ChEBI" id="CHEBI:33019"/>
        <dbReference type="ChEBI" id="CHEBI:55437"/>
        <dbReference type="ChEBI" id="CHEBI:58914"/>
        <dbReference type="EC" id="2.5.1.74"/>
    </reaction>
</comment>
<evidence type="ECO:0000256" key="6">
    <source>
        <dbReference type="ARBA" id="ARBA00022692"/>
    </source>
</evidence>
<dbReference type="NCBIfam" id="NF004751">
    <property type="entry name" value="PRK06080.1-3"/>
    <property type="match status" value="1"/>
</dbReference>
<organism evidence="10 11">
    <name type="scientific">Halorubellus litoreus</name>
    <dbReference type="NCBI Taxonomy" id="755308"/>
    <lineage>
        <taxon>Archaea</taxon>
        <taxon>Methanobacteriati</taxon>
        <taxon>Methanobacteriota</taxon>
        <taxon>Stenosarchaea group</taxon>
        <taxon>Halobacteria</taxon>
        <taxon>Halobacteriales</taxon>
        <taxon>Halorubellaceae</taxon>
        <taxon>Halorubellus</taxon>
    </lineage>
</organism>
<keyword evidence="2 9" id="KW-0474">Menaquinone biosynthesis</keyword>
<proteinExistence type="inferred from homology"/>
<dbReference type="FunFam" id="1.10.357.140:FF:000016">
    <property type="entry name" value="1,4-dihydroxy-2-naphthoate octaprenyltransferase"/>
    <property type="match status" value="1"/>
</dbReference>
<dbReference type="CDD" id="cd13962">
    <property type="entry name" value="PT_UbiA_UBIAD1"/>
    <property type="match status" value="1"/>
</dbReference>
<dbReference type="InterPro" id="IPR000537">
    <property type="entry name" value="UbiA_prenyltransferase"/>
</dbReference>
<dbReference type="Proteomes" id="UP001596395">
    <property type="component" value="Unassembled WGS sequence"/>
</dbReference>
<feature type="transmembrane region" description="Helical" evidence="9">
    <location>
        <begin position="150"/>
        <end position="168"/>
    </location>
</feature>
<dbReference type="GO" id="GO:0046428">
    <property type="term" value="F:1,4-dihydroxy-2-naphthoate polyprenyltransferase activity"/>
    <property type="evidence" value="ECO:0007669"/>
    <property type="project" value="UniProtKB-UniRule"/>
</dbReference>
<gene>
    <name evidence="9" type="primary">menA</name>
    <name evidence="10" type="ORF">ACFQGB_11185</name>
</gene>
<feature type="transmembrane region" description="Helical" evidence="9">
    <location>
        <begin position="259"/>
        <end position="281"/>
    </location>
</feature>
<feature type="transmembrane region" description="Helical" evidence="9">
    <location>
        <begin position="224"/>
        <end position="247"/>
    </location>
</feature>
<evidence type="ECO:0000256" key="9">
    <source>
        <dbReference type="HAMAP-Rule" id="MF_01937"/>
    </source>
</evidence>
<feature type="transmembrane region" description="Helical" evidence="9">
    <location>
        <begin position="98"/>
        <end position="115"/>
    </location>
</feature>
<evidence type="ECO:0000256" key="5">
    <source>
        <dbReference type="ARBA" id="ARBA00022679"/>
    </source>
</evidence>
<dbReference type="InterPro" id="IPR004657">
    <property type="entry name" value="MenA"/>
</dbReference>
<comment type="caution">
    <text evidence="10">The sequence shown here is derived from an EMBL/GenBank/DDBJ whole genome shotgun (WGS) entry which is preliminary data.</text>
</comment>
<dbReference type="InterPro" id="IPR026046">
    <property type="entry name" value="UBIAD1"/>
</dbReference>
<keyword evidence="11" id="KW-1185">Reference proteome</keyword>
<dbReference type="RefSeq" id="WP_336350385.1">
    <property type="nucleotide sequence ID" value="NZ_JAZAQL010000002.1"/>
</dbReference>
<accession>A0ABD5VHM6</accession>
<dbReference type="Pfam" id="PF01040">
    <property type="entry name" value="UbiA"/>
    <property type="match status" value="1"/>
</dbReference>